<sequence>MDILKTRPEPQDFEEIERRYGKPETDAERAQHYRLAQANVLIRLYRK</sequence>
<dbReference type="Proteomes" id="UP001179614">
    <property type="component" value="Chromosome"/>
</dbReference>
<dbReference type="RefSeq" id="WP_270172064.1">
    <property type="nucleotide sequence ID" value="NZ_CP089391.1"/>
</dbReference>
<protein>
    <submittedName>
        <fullName evidence="1">Uncharacterized protein</fullName>
    </submittedName>
</protein>
<dbReference type="EMBL" id="CP089391">
    <property type="protein sequence ID" value="WBL82289.1"/>
    <property type="molecule type" value="Genomic_DNA"/>
</dbReference>
<organism evidence="1 2">
    <name type="scientific">Bradyrhizobium xenonodulans</name>
    <dbReference type="NCBI Taxonomy" id="2736875"/>
    <lineage>
        <taxon>Bacteria</taxon>
        <taxon>Pseudomonadati</taxon>
        <taxon>Pseudomonadota</taxon>
        <taxon>Alphaproteobacteria</taxon>
        <taxon>Hyphomicrobiales</taxon>
        <taxon>Nitrobacteraceae</taxon>
        <taxon>Bradyrhizobium</taxon>
    </lineage>
</organism>
<keyword evidence="2" id="KW-1185">Reference proteome</keyword>
<evidence type="ECO:0000313" key="2">
    <source>
        <dbReference type="Proteomes" id="UP001179614"/>
    </source>
</evidence>
<name>A0ABY7MVS0_9BRAD</name>
<gene>
    <name evidence="1" type="ORF">I3J27_18325</name>
</gene>
<proteinExistence type="predicted"/>
<reference evidence="1" key="1">
    <citation type="submission" date="2021-12" db="EMBL/GenBank/DDBJ databases">
        <title>Bradyrhizobium xenonodulans sp. nov.</title>
        <authorList>
            <person name="Claassens R."/>
            <person name="Venter S.N."/>
            <person name="Beukes C.W."/>
            <person name="Stepkowski T."/>
            <person name="Steenkamp E.T."/>
        </authorList>
    </citation>
    <scope>NUCLEOTIDE SEQUENCE</scope>
    <source>
        <strain evidence="1">14AB</strain>
    </source>
</reference>
<accession>A0ABY7MVS0</accession>
<evidence type="ECO:0000313" key="1">
    <source>
        <dbReference type="EMBL" id="WBL82289.1"/>
    </source>
</evidence>